<feature type="domain" description="Thaumarchaeal output" evidence="2">
    <location>
        <begin position="108"/>
        <end position="288"/>
    </location>
</feature>
<name>A0A8I1W820_PLESH</name>
<sequence>MYSLNDCLYWVGGSIPDLFTFSNVNHIQSVNDISDSAAGAVCFDYDDEHELQEALRLFFSKPYRWSWCVFTTKKTAFTECVADDVFKEESAFRLWQEVKTKFMTISDADLLSPLVGWLGINRKRRVLPLKETQTTALYFYPIIECFYPDLQSAYNYMLAEEKRGILEADVLVDRIRVCPHCHSGHLNYVEVCPSCNDIDIDTQSSLHCFTCGYVGEQQLFLRRGKLECPKCLTQLRHIGVDYDRPLENYTCNNCSQHFVEAQTVCQCLTCSTKTSPDKLIVRKIYKFMLGEQGEYIYQHGKTAQAPELSIKGKVDVSFFKNLILWVNKVALRHNDSHLLLALHLPSFKDYNQQYGESKLFSLIEQITLRLSGMFRDTDICCQYRQDVLLVLMPKTPKASLPALEQKLAQLSKLITDDGFELNVFAWGLPEPSISDSVDIWIENIIGEVYAS</sequence>
<accession>A0A8I1W820</accession>
<dbReference type="InterPro" id="IPR043128">
    <property type="entry name" value="Rev_trsase/Diguanyl_cyclase"/>
</dbReference>
<evidence type="ECO:0000313" key="3">
    <source>
        <dbReference type="EMBL" id="MBO1109328.1"/>
    </source>
</evidence>
<evidence type="ECO:0000313" key="4">
    <source>
        <dbReference type="Proteomes" id="UP000664658"/>
    </source>
</evidence>
<comment type="caution">
    <text evidence="3">The sequence shown here is derived from an EMBL/GenBank/DDBJ whole genome shotgun (WGS) entry which is preliminary data.</text>
</comment>
<dbReference type="InterPro" id="IPR029787">
    <property type="entry name" value="Nucleotide_cyclase"/>
</dbReference>
<dbReference type="InterPro" id="IPR040572">
    <property type="entry name" value="TackOD1"/>
</dbReference>
<dbReference type="Gene3D" id="3.30.70.270">
    <property type="match status" value="1"/>
</dbReference>
<dbReference type="RefSeq" id="WP_207542501.1">
    <property type="nucleotide sequence ID" value="NZ_JAFNAA010000017.1"/>
</dbReference>
<organism evidence="3 4">
    <name type="scientific">Plesiomonas shigelloides</name>
    <name type="common">Aeromonas shigelloides</name>
    <dbReference type="NCBI Taxonomy" id="703"/>
    <lineage>
        <taxon>Bacteria</taxon>
        <taxon>Pseudomonadati</taxon>
        <taxon>Pseudomonadota</taxon>
        <taxon>Gammaproteobacteria</taxon>
        <taxon>Enterobacterales</taxon>
        <taxon>Enterobacteriaceae</taxon>
        <taxon>Plesiomonas</taxon>
    </lineage>
</organism>
<evidence type="ECO:0000259" key="2">
    <source>
        <dbReference type="Pfam" id="PF18551"/>
    </source>
</evidence>
<dbReference type="Pfam" id="PF18551">
    <property type="entry name" value="TackOD1"/>
    <property type="match status" value="1"/>
</dbReference>
<dbReference type="SUPFAM" id="SSF55073">
    <property type="entry name" value="Nucleotide cyclase"/>
    <property type="match status" value="1"/>
</dbReference>
<proteinExistence type="predicted"/>
<gene>
    <name evidence="3" type="ORF">J2R62_14105</name>
</gene>
<dbReference type="InterPro" id="IPR000160">
    <property type="entry name" value="GGDEF_dom"/>
</dbReference>
<reference evidence="3" key="1">
    <citation type="submission" date="2021-03" db="EMBL/GenBank/DDBJ databases">
        <title>Plesiomonas shigelloides zfcc0051, isolated from zebrafish feces.</title>
        <authorList>
            <person name="Vanderhoek Z."/>
            <person name="Gaulke C."/>
        </authorList>
    </citation>
    <scope>NUCLEOTIDE SEQUENCE</scope>
    <source>
        <strain evidence="3">Zfcc0051</strain>
    </source>
</reference>
<evidence type="ECO:0000259" key="1">
    <source>
        <dbReference type="Pfam" id="PF00990"/>
    </source>
</evidence>
<protein>
    <submittedName>
        <fullName evidence="3">Diguanylate cyclase</fullName>
    </submittedName>
</protein>
<dbReference type="Proteomes" id="UP000664658">
    <property type="component" value="Unassembled WGS sequence"/>
</dbReference>
<feature type="domain" description="GGDEF" evidence="1">
    <location>
        <begin position="327"/>
        <end position="417"/>
    </location>
</feature>
<dbReference type="AlphaFoldDB" id="A0A8I1W820"/>
<dbReference type="EMBL" id="JAFNAA010000017">
    <property type="protein sequence ID" value="MBO1109328.1"/>
    <property type="molecule type" value="Genomic_DNA"/>
</dbReference>
<dbReference type="Pfam" id="PF00990">
    <property type="entry name" value="GGDEF"/>
    <property type="match status" value="1"/>
</dbReference>